<dbReference type="InterPro" id="IPR036779">
    <property type="entry name" value="LysM_dom_sf"/>
</dbReference>
<dbReference type="EMBL" id="LT629785">
    <property type="protein sequence ID" value="SDU37011.1"/>
    <property type="molecule type" value="Genomic_DNA"/>
</dbReference>
<evidence type="ECO:0000259" key="2">
    <source>
        <dbReference type="PROSITE" id="PS51782"/>
    </source>
</evidence>
<organism evidence="3 4">
    <name type="scientific">Pseudomonas pohangensis</name>
    <dbReference type="NCBI Taxonomy" id="364197"/>
    <lineage>
        <taxon>Bacteria</taxon>
        <taxon>Pseudomonadati</taxon>
        <taxon>Pseudomonadota</taxon>
        <taxon>Gammaproteobacteria</taxon>
        <taxon>Pseudomonadales</taxon>
        <taxon>Pseudomonadaceae</taxon>
        <taxon>Pseudomonas</taxon>
    </lineage>
</organism>
<gene>
    <name evidence="3" type="ORF">SAMN05216296_3366</name>
</gene>
<dbReference type="Pfam" id="PF01476">
    <property type="entry name" value="LysM"/>
    <property type="match status" value="1"/>
</dbReference>
<accession>A0A1H2HYP9</accession>
<feature type="signal peptide" evidence="1">
    <location>
        <begin position="1"/>
        <end position="19"/>
    </location>
</feature>
<dbReference type="PANTHER" id="PTHR34700:SF4">
    <property type="entry name" value="PHAGE-LIKE ELEMENT PBSX PROTEIN XKDP"/>
    <property type="match status" value="1"/>
</dbReference>
<dbReference type="SUPFAM" id="SSF54106">
    <property type="entry name" value="LysM domain"/>
    <property type="match status" value="1"/>
</dbReference>
<evidence type="ECO:0000313" key="3">
    <source>
        <dbReference type="EMBL" id="SDU37011.1"/>
    </source>
</evidence>
<dbReference type="PROSITE" id="PS51782">
    <property type="entry name" value="LYSM"/>
    <property type="match status" value="1"/>
</dbReference>
<feature type="domain" description="LysM" evidence="2">
    <location>
        <begin position="29"/>
        <end position="77"/>
    </location>
</feature>
<keyword evidence="4" id="KW-1185">Reference proteome</keyword>
<dbReference type="RefSeq" id="WP_090198032.1">
    <property type="nucleotide sequence ID" value="NZ_LT629785.1"/>
</dbReference>
<dbReference type="Proteomes" id="UP000243232">
    <property type="component" value="Chromosome I"/>
</dbReference>
<dbReference type="STRING" id="364197.SAMN05216296_3366"/>
<sequence>MRKSLLALLLLTACGLAQAEVQLKSGHPDTYTVVKGDTLWDISGKFLTQPWKWPEIWHANPQIENPNLIYPGDRLSLVYIDGQPRLSLDRGASRGTIKLSPGVRSTPMVDAIPPIPLEAIRAFLIRNRVVDSEEDFKQAPYVVAGEGQGVVYGAGNTIYARGDFSAPQPGYRILRQGKVYKDPVTNEFLGINANSIGGGDLKAVEGEIATLYVTDTSEEIRRGDRLFPSLEGVINSSFQPSAPSQQIDGEIIDVPRGVNIVGAMDVVTLNKGARDGLVPGSVLAIFKTGETIRDVETGKQLKMPDEEAGVLMVFHAFDKVSYALVMRAHRQLKVGDKVHNP</sequence>
<keyword evidence="1" id="KW-0732">Signal</keyword>
<dbReference type="CDD" id="cd00118">
    <property type="entry name" value="LysM"/>
    <property type="match status" value="1"/>
</dbReference>
<dbReference type="SMART" id="SM00257">
    <property type="entry name" value="LysM"/>
    <property type="match status" value="1"/>
</dbReference>
<dbReference type="OrthoDB" id="9765158at2"/>
<dbReference type="AlphaFoldDB" id="A0A1H2HYP9"/>
<evidence type="ECO:0000313" key="4">
    <source>
        <dbReference type="Proteomes" id="UP000243232"/>
    </source>
</evidence>
<reference evidence="4" key="1">
    <citation type="submission" date="2016-10" db="EMBL/GenBank/DDBJ databases">
        <authorList>
            <person name="Varghese N."/>
            <person name="Submissions S."/>
        </authorList>
    </citation>
    <scope>NUCLEOTIDE SEQUENCE [LARGE SCALE GENOMIC DNA]</scope>
    <source>
        <strain evidence="4">DSM 17875</strain>
    </source>
</reference>
<protein>
    <submittedName>
        <fullName evidence="3">LysM domain-containing protein</fullName>
    </submittedName>
</protein>
<name>A0A1H2HYP9_9PSED</name>
<evidence type="ECO:0000256" key="1">
    <source>
        <dbReference type="SAM" id="SignalP"/>
    </source>
</evidence>
<dbReference type="InterPro" id="IPR052196">
    <property type="entry name" value="Bact_Kbp"/>
</dbReference>
<proteinExistence type="predicted"/>
<dbReference type="InterPro" id="IPR018392">
    <property type="entry name" value="LysM"/>
</dbReference>
<dbReference type="Gene3D" id="3.10.350.10">
    <property type="entry name" value="LysM domain"/>
    <property type="match status" value="1"/>
</dbReference>
<feature type="chain" id="PRO_5009276171" evidence="1">
    <location>
        <begin position="20"/>
        <end position="341"/>
    </location>
</feature>
<dbReference type="PANTHER" id="PTHR34700">
    <property type="entry name" value="POTASSIUM BINDING PROTEIN KBP"/>
    <property type="match status" value="1"/>
</dbReference>